<dbReference type="eggNOG" id="ENOG502THWB">
    <property type="taxonomic scope" value="Eukaryota"/>
</dbReference>
<keyword evidence="2" id="KW-0472">Membrane</keyword>
<evidence type="ECO:0000313" key="3">
    <source>
        <dbReference type="Proteomes" id="UP000095282"/>
    </source>
</evidence>
<proteinExistence type="predicted"/>
<keyword evidence="2" id="KW-1133">Transmembrane helix</keyword>
<feature type="compositionally biased region" description="Basic and acidic residues" evidence="1">
    <location>
        <begin position="133"/>
        <end position="156"/>
    </location>
</feature>
<dbReference type="AlphaFoldDB" id="A0A1I7UHW3"/>
<accession>A0A1I7UHW3</accession>
<dbReference type="Proteomes" id="UP000095282">
    <property type="component" value="Unplaced"/>
</dbReference>
<dbReference type="WBParaSite" id="Csp11.Scaffold629.g9495.t1">
    <property type="protein sequence ID" value="Csp11.Scaffold629.g9495.t1"/>
    <property type="gene ID" value="Csp11.Scaffold629.g9495"/>
</dbReference>
<feature type="region of interest" description="Disordered" evidence="1">
    <location>
        <begin position="234"/>
        <end position="271"/>
    </location>
</feature>
<feature type="compositionally biased region" description="Basic and acidic residues" evidence="1">
    <location>
        <begin position="52"/>
        <end position="68"/>
    </location>
</feature>
<feature type="compositionally biased region" description="Basic and acidic residues" evidence="1">
    <location>
        <begin position="75"/>
        <end position="99"/>
    </location>
</feature>
<evidence type="ECO:0000256" key="1">
    <source>
        <dbReference type="SAM" id="MobiDB-lite"/>
    </source>
</evidence>
<feature type="transmembrane region" description="Helical" evidence="2">
    <location>
        <begin position="12"/>
        <end position="29"/>
    </location>
</feature>
<name>A0A1I7UHW3_9PELO</name>
<sequence>MLTMYQLVLYNVIYIGVLWLTIVNCLKGVKREKGESKKTLKKPPIVYETDPEVQRKETRQKIVENREKMQKKRQKPIEKTTDDVKETAKAKQKTKEKEITVTPSCQLSEDSTQPSNSEDSVKTAHPPPQIIPLKDKVEPEERTKFCKKSNDKDKKSLSLSEEEIGDVQLINEDPYAAAKKHIIKKRAQEIARRKQVEEAVRKRQERENCSYTASPDDTLKNISSIQFESQISIIQRKRKQNKSRDGSSDETLVEPKSNELYIRDVPERVLN</sequence>
<keyword evidence="3" id="KW-1185">Reference proteome</keyword>
<evidence type="ECO:0000313" key="4">
    <source>
        <dbReference type="WBParaSite" id="Csp11.Scaffold629.g9495.t1"/>
    </source>
</evidence>
<keyword evidence="2" id="KW-0812">Transmembrane</keyword>
<organism evidence="3 4">
    <name type="scientific">Caenorhabditis tropicalis</name>
    <dbReference type="NCBI Taxonomy" id="1561998"/>
    <lineage>
        <taxon>Eukaryota</taxon>
        <taxon>Metazoa</taxon>
        <taxon>Ecdysozoa</taxon>
        <taxon>Nematoda</taxon>
        <taxon>Chromadorea</taxon>
        <taxon>Rhabditida</taxon>
        <taxon>Rhabditina</taxon>
        <taxon>Rhabditomorpha</taxon>
        <taxon>Rhabditoidea</taxon>
        <taxon>Rhabditidae</taxon>
        <taxon>Peloderinae</taxon>
        <taxon>Caenorhabditis</taxon>
    </lineage>
</organism>
<protein>
    <submittedName>
        <fullName evidence="4">Protein SPT2 homolog</fullName>
    </submittedName>
</protein>
<feature type="compositionally biased region" description="Basic and acidic residues" evidence="1">
    <location>
        <begin position="261"/>
        <end position="271"/>
    </location>
</feature>
<evidence type="ECO:0000256" key="2">
    <source>
        <dbReference type="SAM" id="Phobius"/>
    </source>
</evidence>
<feature type="compositionally biased region" description="Polar residues" evidence="1">
    <location>
        <begin position="101"/>
        <end position="118"/>
    </location>
</feature>
<feature type="region of interest" description="Disordered" evidence="1">
    <location>
        <begin position="48"/>
        <end position="160"/>
    </location>
</feature>
<reference evidence="4" key="1">
    <citation type="submission" date="2016-11" db="UniProtKB">
        <authorList>
            <consortium name="WormBaseParasite"/>
        </authorList>
    </citation>
    <scope>IDENTIFICATION</scope>
</reference>